<reference evidence="1" key="1">
    <citation type="submission" date="2021-06" db="EMBL/GenBank/DDBJ databases">
        <title>Parelaphostrongylus tenuis whole genome reference sequence.</title>
        <authorList>
            <person name="Garwood T.J."/>
            <person name="Larsen P.A."/>
            <person name="Fountain-Jones N.M."/>
            <person name="Garbe J.R."/>
            <person name="Macchietto M.G."/>
            <person name="Kania S.A."/>
            <person name="Gerhold R.W."/>
            <person name="Richards J.E."/>
            <person name="Wolf T.M."/>
        </authorList>
    </citation>
    <scope>NUCLEOTIDE SEQUENCE</scope>
    <source>
        <strain evidence="1">MNPRO001-30</strain>
        <tissue evidence="1">Meninges</tissue>
    </source>
</reference>
<evidence type="ECO:0000313" key="2">
    <source>
        <dbReference type="Proteomes" id="UP001196413"/>
    </source>
</evidence>
<dbReference type="AlphaFoldDB" id="A0AAD5QSQ1"/>
<comment type="caution">
    <text evidence="1">The sequence shown here is derived from an EMBL/GenBank/DDBJ whole genome shotgun (WGS) entry which is preliminary data.</text>
</comment>
<proteinExistence type="predicted"/>
<accession>A0AAD5QSQ1</accession>
<name>A0AAD5QSQ1_PARTN</name>
<protein>
    <submittedName>
        <fullName evidence="1">Uncharacterized protein</fullName>
    </submittedName>
</protein>
<evidence type="ECO:0000313" key="1">
    <source>
        <dbReference type="EMBL" id="KAJ1360325.1"/>
    </source>
</evidence>
<dbReference type="EMBL" id="JAHQIW010003839">
    <property type="protein sequence ID" value="KAJ1360325.1"/>
    <property type="molecule type" value="Genomic_DNA"/>
</dbReference>
<organism evidence="1 2">
    <name type="scientific">Parelaphostrongylus tenuis</name>
    <name type="common">Meningeal worm</name>
    <dbReference type="NCBI Taxonomy" id="148309"/>
    <lineage>
        <taxon>Eukaryota</taxon>
        <taxon>Metazoa</taxon>
        <taxon>Ecdysozoa</taxon>
        <taxon>Nematoda</taxon>
        <taxon>Chromadorea</taxon>
        <taxon>Rhabditida</taxon>
        <taxon>Rhabditina</taxon>
        <taxon>Rhabditomorpha</taxon>
        <taxon>Strongyloidea</taxon>
        <taxon>Metastrongylidae</taxon>
        <taxon>Parelaphostrongylus</taxon>
    </lineage>
</organism>
<keyword evidence="2" id="KW-1185">Reference proteome</keyword>
<sequence length="54" mass="6024">MAALKLMPMNVLLLVDVTHIHNGSCRHARRTTVSCAAQDFNGVVNVLMHIWLPQ</sequence>
<gene>
    <name evidence="1" type="ORF">KIN20_019260</name>
</gene>
<dbReference type="Proteomes" id="UP001196413">
    <property type="component" value="Unassembled WGS sequence"/>
</dbReference>